<accession>A0A928VYY3</accession>
<feature type="transmembrane region" description="Helical" evidence="11">
    <location>
        <begin position="193"/>
        <end position="211"/>
    </location>
</feature>
<feature type="transmembrane region" description="Helical" evidence="11">
    <location>
        <begin position="151"/>
        <end position="172"/>
    </location>
</feature>
<evidence type="ECO:0000259" key="12">
    <source>
        <dbReference type="PROSITE" id="PS51296"/>
    </source>
</evidence>
<dbReference type="Pfam" id="PF00355">
    <property type="entry name" value="Rieske"/>
    <property type="match status" value="1"/>
</dbReference>
<feature type="domain" description="Rieske" evidence="12">
    <location>
        <begin position="256"/>
        <end position="350"/>
    </location>
</feature>
<dbReference type="AlphaFoldDB" id="A0A928VYY3"/>
<evidence type="ECO:0000313" key="14">
    <source>
        <dbReference type="Proteomes" id="UP000621799"/>
    </source>
</evidence>
<dbReference type="InterPro" id="IPR013130">
    <property type="entry name" value="Fe3_Rdtase_TM_dom"/>
</dbReference>
<dbReference type="PROSITE" id="PS51296">
    <property type="entry name" value="RIESKE"/>
    <property type="match status" value="1"/>
</dbReference>
<dbReference type="Proteomes" id="UP000621799">
    <property type="component" value="Unassembled WGS sequence"/>
</dbReference>
<evidence type="ECO:0000256" key="5">
    <source>
        <dbReference type="ARBA" id="ARBA00022989"/>
    </source>
</evidence>
<dbReference type="SUPFAM" id="SSF50022">
    <property type="entry name" value="ISP domain"/>
    <property type="match status" value="1"/>
</dbReference>
<reference evidence="13" key="1">
    <citation type="submission" date="2020-10" db="EMBL/GenBank/DDBJ databases">
        <authorList>
            <person name="Castelo-Branco R."/>
            <person name="Eusebio N."/>
            <person name="Adriana R."/>
            <person name="Vieira A."/>
            <person name="Brugerolle De Fraissinette N."/>
            <person name="Rezende De Castro R."/>
            <person name="Schneider M.P."/>
            <person name="Vasconcelos V."/>
            <person name="Leao P.N."/>
        </authorList>
    </citation>
    <scope>NUCLEOTIDE SEQUENCE</scope>
    <source>
        <strain evidence="13">LEGE 11467</strain>
    </source>
</reference>
<keyword evidence="3" id="KW-0001">2Fe-2S</keyword>
<dbReference type="Gene3D" id="2.102.10.10">
    <property type="entry name" value="Rieske [2Fe-2S] iron-sulphur domain"/>
    <property type="match status" value="1"/>
</dbReference>
<feature type="transmembrane region" description="Helical" evidence="11">
    <location>
        <begin position="217"/>
        <end position="236"/>
    </location>
</feature>
<keyword evidence="7" id="KW-0411">Iron-sulfur</keyword>
<keyword evidence="8 11" id="KW-0472">Membrane</keyword>
<dbReference type="GO" id="GO:0046872">
    <property type="term" value="F:metal ion binding"/>
    <property type="evidence" value="ECO:0007669"/>
    <property type="project" value="UniProtKB-KW"/>
</dbReference>
<protein>
    <submittedName>
        <fullName evidence="13">Ferric reductase-like transmembrane domain-containing protein</fullName>
    </submittedName>
</protein>
<evidence type="ECO:0000256" key="3">
    <source>
        <dbReference type="ARBA" id="ARBA00022714"/>
    </source>
</evidence>
<dbReference type="PANTHER" id="PTHR21496:SF0">
    <property type="entry name" value="RIESKE DOMAIN-CONTAINING PROTEIN"/>
    <property type="match status" value="1"/>
</dbReference>
<comment type="similarity">
    <text evidence="10">Belongs to the bacterial ring-hydroxylating dioxygenase ferredoxin component family.</text>
</comment>
<dbReference type="GO" id="GO:0004497">
    <property type="term" value="F:monooxygenase activity"/>
    <property type="evidence" value="ECO:0007669"/>
    <property type="project" value="UniProtKB-ARBA"/>
</dbReference>
<keyword evidence="4" id="KW-0479">Metal-binding</keyword>
<comment type="caution">
    <text evidence="13">The sequence shown here is derived from an EMBL/GenBank/DDBJ whole genome shotgun (WGS) entry which is preliminary data.</text>
</comment>
<evidence type="ECO:0000256" key="9">
    <source>
        <dbReference type="ARBA" id="ARBA00034078"/>
    </source>
</evidence>
<dbReference type="Pfam" id="PF01794">
    <property type="entry name" value="Ferric_reduct"/>
    <property type="match status" value="1"/>
</dbReference>
<evidence type="ECO:0000256" key="11">
    <source>
        <dbReference type="SAM" id="Phobius"/>
    </source>
</evidence>
<evidence type="ECO:0000256" key="8">
    <source>
        <dbReference type="ARBA" id="ARBA00023136"/>
    </source>
</evidence>
<comment type="cofactor">
    <cofactor evidence="9">
        <name>[2Fe-2S] cluster</name>
        <dbReference type="ChEBI" id="CHEBI:190135"/>
    </cofactor>
</comment>
<dbReference type="InterPro" id="IPR017941">
    <property type="entry name" value="Rieske_2Fe-2S"/>
</dbReference>
<keyword evidence="6" id="KW-0408">Iron</keyword>
<keyword evidence="2 11" id="KW-0812">Transmembrane</keyword>
<dbReference type="InterPro" id="IPR036922">
    <property type="entry name" value="Rieske_2Fe-2S_sf"/>
</dbReference>
<dbReference type="PANTHER" id="PTHR21496">
    <property type="entry name" value="FERREDOXIN-RELATED"/>
    <property type="match status" value="1"/>
</dbReference>
<dbReference type="EMBL" id="JADEXN010000125">
    <property type="protein sequence ID" value="MBE9040861.1"/>
    <property type="molecule type" value="Genomic_DNA"/>
</dbReference>
<feature type="transmembrane region" description="Helical" evidence="11">
    <location>
        <begin position="86"/>
        <end position="105"/>
    </location>
</feature>
<evidence type="ECO:0000256" key="7">
    <source>
        <dbReference type="ARBA" id="ARBA00023014"/>
    </source>
</evidence>
<sequence length="367" mass="40625">MSVGYKAIQWNRQKIIYDVILLTTVGLYLWGFMALTQHLGTDLDVRGVRIRAYGSAAFVLLHVILSIGPLSRLSPKFLPLLFNRRHMGVTMFFLALIHVAGLKLSDSLEAIGIELSRFPWEFDGALTWYHDFGNLDPLVSLFVSNSHYGDFILFPFEFLGAGALSILFLMAATSHDFWLANLTAPVWKALHMGVYLAYGLLVGHVVLGALQTNKHPALALMVFAGMVWIVGLHLVAGYREVQRDKMTLPAAVDGFVEVGRISEIPESRAKIVTIASERVAIFKYDGKISAVSNVCQHQNGPLGEGKIVDGCITCPWHGYQYLPDCGASPPPFHERIPTFDVRLEGDRIFVSTMPNRAGTRVEPAIIS</sequence>
<evidence type="ECO:0000256" key="2">
    <source>
        <dbReference type="ARBA" id="ARBA00022692"/>
    </source>
</evidence>
<gene>
    <name evidence="13" type="ORF">IQ235_08720</name>
</gene>
<evidence type="ECO:0000256" key="1">
    <source>
        <dbReference type="ARBA" id="ARBA00004141"/>
    </source>
</evidence>
<evidence type="ECO:0000256" key="4">
    <source>
        <dbReference type="ARBA" id="ARBA00022723"/>
    </source>
</evidence>
<keyword evidence="5 11" id="KW-1133">Transmembrane helix</keyword>
<dbReference type="GO" id="GO:0016705">
    <property type="term" value="F:oxidoreductase activity, acting on paired donors, with incorporation or reduction of molecular oxygen"/>
    <property type="evidence" value="ECO:0007669"/>
    <property type="project" value="UniProtKB-ARBA"/>
</dbReference>
<evidence type="ECO:0000313" key="13">
    <source>
        <dbReference type="EMBL" id="MBE9040861.1"/>
    </source>
</evidence>
<name>A0A928VYY3_9CYAN</name>
<comment type="subcellular location">
    <subcellularLocation>
        <location evidence="1">Membrane</location>
        <topology evidence="1">Multi-pass membrane protein</topology>
    </subcellularLocation>
</comment>
<feature type="transmembrane region" description="Helical" evidence="11">
    <location>
        <begin position="53"/>
        <end position="74"/>
    </location>
</feature>
<proteinExistence type="inferred from homology"/>
<evidence type="ECO:0000256" key="6">
    <source>
        <dbReference type="ARBA" id="ARBA00023004"/>
    </source>
</evidence>
<dbReference type="RefSeq" id="WP_264321097.1">
    <property type="nucleotide sequence ID" value="NZ_JADEXN010000125.1"/>
</dbReference>
<dbReference type="GO" id="GO:0051537">
    <property type="term" value="F:2 iron, 2 sulfur cluster binding"/>
    <property type="evidence" value="ECO:0007669"/>
    <property type="project" value="UniProtKB-KW"/>
</dbReference>
<feature type="transmembrane region" description="Helical" evidence="11">
    <location>
        <begin position="15"/>
        <end position="33"/>
    </location>
</feature>
<dbReference type="GO" id="GO:0016020">
    <property type="term" value="C:membrane"/>
    <property type="evidence" value="ECO:0007669"/>
    <property type="project" value="UniProtKB-SubCell"/>
</dbReference>
<organism evidence="13 14">
    <name type="scientific">Zarconia navalis LEGE 11467</name>
    <dbReference type="NCBI Taxonomy" id="1828826"/>
    <lineage>
        <taxon>Bacteria</taxon>
        <taxon>Bacillati</taxon>
        <taxon>Cyanobacteriota</taxon>
        <taxon>Cyanophyceae</taxon>
        <taxon>Oscillatoriophycideae</taxon>
        <taxon>Oscillatoriales</taxon>
        <taxon>Oscillatoriales incertae sedis</taxon>
        <taxon>Zarconia</taxon>
        <taxon>Zarconia navalis</taxon>
    </lineage>
</organism>
<keyword evidence="14" id="KW-1185">Reference proteome</keyword>
<evidence type="ECO:0000256" key="10">
    <source>
        <dbReference type="ARBA" id="ARBA00038001"/>
    </source>
</evidence>